<comment type="similarity">
    <text evidence="6">Belongs to the binding-protein-dependent transport system permease family.</text>
</comment>
<feature type="domain" description="ABC transmembrane type-1" evidence="7">
    <location>
        <begin position="25"/>
        <end position="213"/>
    </location>
</feature>
<proteinExistence type="inferred from homology"/>
<evidence type="ECO:0000313" key="8">
    <source>
        <dbReference type="EMBL" id="MDT0260991.1"/>
    </source>
</evidence>
<keyword evidence="4 6" id="KW-1133">Transmembrane helix</keyword>
<keyword evidence="5 6" id="KW-0472">Membrane</keyword>
<sequence>MINDIAKWLSASAHWHGADGVPTHLKEHLQYSLIALIIAAAIAVPLGLLIGHTGRGSFIVVAIANSFRALPTVGLLTFFVILISPHIHSTGQAPYLLPSEIVLILLAIPSMLTNTYAGVDAVDPAVRDAARGMGMRGSEVLWRVELPNALPLIFSGIRSSFLQVIATATVTAYVALGGLGRYLIDGLAQQDYPQMASGAVLVAVLALAIDFLLALIQRYAVSRGITGRYSRKVVVDSSAQKALIAASPTT</sequence>
<evidence type="ECO:0000313" key="9">
    <source>
        <dbReference type="Proteomes" id="UP001183176"/>
    </source>
</evidence>
<evidence type="ECO:0000256" key="2">
    <source>
        <dbReference type="ARBA" id="ARBA00022448"/>
    </source>
</evidence>
<keyword evidence="3 6" id="KW-0812">Transmembrane</keyword>
<organism evidence="8 9">
    <name type="scientific">Jatrophihabitans lederbergiae</name>
    <dbReference type="NCBI Taxonomy" id="3075547"/>
    <lineage>
        <taxon>Bacteria</taxon>
        <taxon>Bacillati</taxon>
        <taxon>Actinomycetota</taxon>
        <taxon>Actinomycetes</taxon>
        <taxon>Jatrophihabitantales</taxon>
        <taxon>Jatrophihabitantaceae</taxon>
        <taxon>Jatrophihabitans</taxon>
    </lineage>
</organism>
<dbReference type="PROSITE" id="PS50928">
    <property type="entry name" value="ABC_TM1"/>
    <property type="match status" value="1"/>
</dbReference>
<evidence type="ECO:0000256" key="3">
    <source>
        <dbReference type="ARBA" id="ARBA00022692"/>
    </source>
</evidence>
<feature type="transmembrane region" description="Helical" evidence="6">
    <location>
        <begin position="29"/>
        <end position="51"/>
    </location>
</feature>
<protein>
    <submittedName>
        <fullName evidence="8">ABC transporter permease</fullName>
    </submittedName>
</protein>
<dbReference type="Gene3D" id="1.10.3720.10">
    <property type="entry name" value="MetI-like"/>
    <property type="match status" value="1"/>
</dbReference>
<evidence type="ECO:0000256" key="6">
    <source>
        <dbReference type="RuleBase" id="RU363032"/>
    </source>
</evidence>
<feature type="transmembrane region" description="Helical" evidence="6">
    <location>
        <begin position="58"/>
        <end position="83"/>
    </location>
</feature>
<dbReference type="InterPro" id="IPR000515">
    <property type="entry name" value="MetI-like"/>
</dbReference>
<feature type="transmembrane region" description="Helical" evidence="6">
    <location>
        <begin position="196"/>
        <end position="216"/>
    </location>
</feature>
<accession>A0ABU2J8C3</accession>
<feature type="transmembrane region" description="Helical" evidence="6">
    <location>
        <begin position="161"/>
        <end position="184"/>
    </location>
</feature>
<keyword evidence="9" id="KW-1185">Reference proteome</keyword>
<dbReference type="SUPFAM" id="SSF161098">
    <property type="entry name" value="MetI-like"/>
    <property type="match status" value="1"/>
</dbReference>
<dbReference type="CDD" id="cd06261">
    <property type="entry name" value="TM_PBP2"/>
    <property type="match status" value="1"/>
</dbReference>
<dbReference type="PANTHER" id="PTHR30177">
    <property type="entry name" value="GLYCINE BETAINE/L-PROLINE TRANSPORT SYSTEM PERMEASE PROTEIN PROW"/>
    <property type="match status" value="1"/>
</dbReference>
<evidence type="ECO:0000256" key="1">
    <source>
        <dbReference type="ARBA" id="ARBA00004141"/>
    </source>
</evidence>
<evidence type="ECO:0000256" key="5">
    <source>
        <dbReference type="ARBA" id="ARBA00023136"/>
    </source>
</evidence>
<comment type="subcellular location">
    <subcellularLocation>
        <location evidence="6">Cell membrane</location>
        <topology evidence="6">Multi-pass membrane protein</topology>
    </subcellularLocation>
    <subcellularLocation>
        <location evidence="1">Membrane</location>
        <topology evidence="1">Multi-pass membrane protein</topology>
    </subcellularLocation>
</comment>
<dbReference type="RefSeq" id="WP_311422146.1">
    <property type="nucleotide sequence ID" value="NZ_JAVREH010000005.1"/>
</dbReference>
<feature type="transmembrane region" description="Helical" evidence="6">
    <location>
        <begin position="95"/>
        <end position="117"/>
    </location>
</feature>
<dbReference type="Proteomes" id="UP001183176">
    <property type="component" value="Unassembled WGS sequence"/>
</dbReference>
<dbReference type="EMBL" id="JAVREH010000005">
    <property type="protein sequence ID" value="MDT0260991.1"/>
    <property type="molecule type" value="Genomic_DNA"/>
</dbReference>
<dbReference type="InterPro" id="IPR051204">
    <property type="entry name" value="ABC_transp_perm/SBD"/>
</dbReference>
<keyword evidence="2 6" id="KW-0813">Transport</keyword>
<evidence type="ECO:0000259" key="7">
    <source>
        <dbReference type="PROSITE" id="PS50928"/>
    </source>
</evidence>
<dbReference type="Pfam" id="PF00528">
    <property type="entry name" value="BPD_transp_1"/>
    <property type="match status" value="1"/>
</dbReference>
<dbReference type="InterPro" id="IPR035906">
    <property type="entry name" value="MetI-like_sf"/>
</dbReference>
<comment type="caution">
    <text evidence="8">The sequence shown here is derived from an EMBL/GenBank/DDBJ whole genome shotgun (WGS) entry which is preliminary data.</text>
</comment>
<reference evidence="9" key="1">
    <citation type="submission" date="2023-07" db="EMBL/GenBank/DDBJ databases">
        <title>30 novel species of actinomycetes from the DSMZ collection.</title>
        <authorList>
            <person name="Nouioui I."/>
        </authorList>
    </citation>
    <scope>NUCLEOTIDE SEQUENCE [LARGE SCALE GENOMIC DNA]</scope>
    <source>
        <strain evidence="9">DSM 44399</strain>
    </source>
</reference>
<dbReference type="PANTHER" id="PTHR30177:SF33">
    <property type="entry name" value="POSSIBLE OSMOPROTECTANT (GLYCINE BETAINE_CARNITINE_CHOLINE_L-PROLINE) TRANSPORT INTEGRAL MEMBRANE PROTEIN ABC TRANSPORTER PROZ"/>
    <property type="match status" value="1"/>
</dbReference>
<gene>
    <name evidence="8" type="ORF">RM423_06240</name>
</gene>
<evidence type="ECO:0000256" key="4">
    <source>
        <dbReference type="ARBA" id="ARBA00022989"/>
    </source>
</evidence>
<name>A0ABU2J8C3_9ACTN</name>